<evidence type="ECO:0000259" key="2">
    <source>
        <dbReference type="Pfam" id="PF01266"/>
    </source>
</evidence>
<dbReference type="EMBL" id="JBEQCT010000004">
    <property type="protein sequence ID" value="MFM2485394.1"/>
    <property type="molecule type" value="Genomic_DNA"/>
</dbReference>
<proteinExistence type="predicted"/>
<feature type="domain" description="FAD dependent oxidoreductase" evidence="2">
    <location>
        <begin position="31"/>
        <end position="381"/>
    </location>
</feature>
<dbReference type="RefSeq" id="WP_408623626.1">
    <property type="nucleotide sequence ID" value="NZ_JBEQCT010000004.1"/>
</dbReference>
<comment type="caution">
    <text evidence="3">The sequence shown here is derived from an EMBL/GenBank/DDBJ whole genome shotgun (WGS) entry which is preliminary data.</text>
</comment>
<dbReference type="Gene3D" id="3.50.50.60">
    <property type="entry name" value="FAD/NAD(P)-binding domain"/>
    <property type="match status" value="1"/>
</dbReference>
<keyword evidence="1 3" id="KW-0560">Oxidoreductase</keyword>
<evidence type="ECO:0000256" key="1">
    <source>
        <dbReference type="ARBA" id="ARBA00023002"/>
    </source>
</evidence>
<name>A0ABW9G7M1_9GAMM</name>
<dbReference type="PANTHER" id="PTHR13847">
    <property type="entry name" value="SARCOSINE DEHYDROGENASE-RELATED"/>
    <property type="match status" value="1"/>
</dbReference>
<dbReference type="InterPro" id="IPR006076">
    <property type="entry name" value="FAD-dep_OxRdtase"/>
</dbReference>
<accession>A0ABW9G7M1</accession>
<dbReference type="Proteomes" id="UP001629953">
    <property type="component" value="Unassembled WGS sequence"/>
</dbReference>
<evidence type="ECO:0000313" key="3">
    <source>
        <dbReference type="EMBL" id="MFM2485394.1"/>
    </source>
</evidence>
<evidence type="ECO:0000313" key="4">
    <source>
        <dbReference type="Proteomes" id="UP001629953"/>
    </source>
</evidence>
<dbReference type="EC" id="1.-.-.-" evidence="3"/>
<dbReference type="SUPFAM" id="SSF51905">
    <property type="entry name" value="FAD/NAD(P)-binding domain"/>
    <property type="match status" value="1"/>
</dbReference>
<dbReference type="PANTHER" id="PTHR13847:SF281">
    <property type="entry name" value="FAD DEPENDENT OXIDOREDUCTASE DOMAIN-CONTAINING PROTEIN"/>
    <property type="match status" value="1"/>
</dbReference>
<organism evidence="3 4">
    <name type="scientific">Celerinatantimonas yamalensis</name>
    <dbReference type="NCBI Taxonomy" id="559956"/>
    <lineage>
        <taxon>Bacteria</taxon>
        <taxon>Pseudomonadati</taxon>
        <taxon>Pseudomonadota</taxon>
        <taxon>Gammaproteobacteria</taxon>
        <taxon>Celerinatantimonadaceae</taxon>
        <taxon>Celerinatantimonas</taxon>
    </lineage>
</organism>
<dbReference type="GO" id="GO:0016491">
    <property type="term" value="F:oxidoreductase activity"/>
    <property type="evidence" value="ECO:0007669"/>
    <property type="project" value="UniProtKB-KW"/>
</dbReference>
<dbReference type="Gene3D" id="3.30.9.10">
    <property type="entry name" value="D-Amino Acid Oxidase, subunit A, domain 2"/>
    <property type="match status" value="1"/>
</dbReference>
<keyword evidence="4" id="KW-1185">Reference proteome</keyword>
<dbReference type="Pfam" id="PF01266">
    <property type="entry name" value="DAO"/>
    <property type="match status" value="1"/>
</dbReference>
<protein>
    <submittedName>
        <fullName evidence="3">FAD-binding oxidoreductase</fullName>
        <ecNumber evidence="3">1.-.-.-</ecNumber>
    </submittedName>
</protein>
<reference evidence="3 4" key="1">
    <citation type="journal article" date="2013" name="Int. J. Syst. Evol. Microbiol.">
        <title>Celerinatantimonas yamalensis sp. nov., a cold-adapted diazotrophic bacterium from a cold permafrost brine.</title>
        <authorList>
            <person name="Shcherbakova V."/>
            <person name="Chuvilskaya N."/>
            <person name="Rivkina E."/>
            <person name="Demidov N."/>
            <person name="Uchaeva V."/>
            <person name="Suetin S."/>
            <person name="Suzina N."/>
            <person name="Gilichinsky D."/>
        </authorList>
    </citation>
    <scope>NUCLEOTIDE SEQUENCE [LARGE SCALE GENOMIC DNA]</scope>
    <source>
        <strain evidence="3 4">C7</strain>
    </source>
</reference>
<dbReference type="InterPro" id="IPR036188">
    <property type="entry name" value="FAD/NAD-bd_sf"/>
</dbReference>
<sequence length="425" mass="46684">MTAKPYPDSYYAASANQAFVFPSLSESIQADVCVIGSGITGVVSALKLAEQGYKVALLEAEQVGFGASGRSGGQAIFGWACEQSYLENLVGQESARHFWSIALEGLAHTKQRIKDYQIDCDWCDGMAHLGMKARHDHALQTWYHQLQDNYGYNSLTLWDNDQVREQIDSPLYTSGLYDANSGHLHPLNYTLGLVAAAKSAGVDIYQGSRVTQIIQGESVTLKTVAGQVQAKHVILACNAYLEGLSPYLESRVMPVGTYIAATEPLGEAKCWSLMKGMAACDINFVLDYYRCSADHRLLFGGRVSYSGAEPRDLKAIMRAQMIHVFPQLRAVNIDYAWGGYVGITMNRAPHFGRLANNIYYAQGFSGHGIAACGIAGELMAEAIATTAERFDLFTRIPHRAFPGGRLLRTPALVLAMAYYRIRDYL</sequence>
<gene>
    <name evidence="3" type="ORF">ABUE30_10015</name>
</gene>